<feature type="signal peptide" evidence="2">
    <location>
        <begin position="1"/>
        <end position="22"/>
    </location>
</feature>
<feature type="chain" id="PRO_5039385648" evidence="2">
    <location>
        <begin position="23"/>
        <end position="193"/>
    </location>
</feature>
<dbReference type="PROSITE" id="PS51257">
    <property type="entry name" value="PROKAR_LIPOPROTEIN"/>
    <property type="match status" value="1"/>
</dbReference>
<feature type="domain" description="GerMN" evidence="3">
    <location>
        <begin position="83"/>
        <end position="172"/>
    </location>
</feature>
<accession>A0A4R7SVR6</accession>
<dbReference type="EMBL" id="SOCE01000002">
    <property type="protein sequence ID" value="TDU83271.1"/>
    <property type="molecule type" value="Genomic_DNA"/>
</dbReference>
<name>A0A4R7SVR6_9ACTN</name>
<dbReference type="SMART" id="SM00909">
    <property type="entry name" value="Germane"/>
    <property type="match status" value="1"/>
</dbReference>
<feature type="region of interest" description="Disordered" evidence="1">
    <location>
        <begin position="26"/>
        <end position="54"/>
    </location>
</feature>
<organism evidence="4 5">
    <name type="scientific">Kribbella voronezhensis</name>
    <dbReference type="NCBI Taxonomy" id="2512212"/>
    <lineage>
        <taxon>Bacteria</taxon>
        <taxon>Bacillati</taxon>
        <taxon>Actinomycetota</taxon>
        <taxon>Actinomycetes</taxon>
        <taxon>Propionibacteriales</taxon>
        <taxon>Kribbellaceae</taxon>
        <taxon>Kribbella</taxon>
    </lineage>
</organism>
<keyword evidence="2" id="KW-0732">Signal</keyword>
<evidence type="ECO:0000256" key="1">
    <source>
        <dbReference type="SAM" id="MobiDB-lite"/>
    </source>
</evidence>
<gene>
    <name evidence="4" type="ORF">EV138_5733</name>
</gene>
<sequence length="193" mass="19848">MKALAAAIVLSALLVGCGVPLQHEPAPIEPAPVPSRLTGSAEPTTGQPTATRGKPTVQVNFVRKDKLVSLVREAPDAAVTDRLTTVIQALLAGPTAAEQSTGLTSALPPDLALSIVQVEGNRVVLELSGETDGRSATENILAVGQIVLSMTAVPTIDEVTFSRDGQPVEALLADGALTAEPLTAADYAQLKSR</sequence>
<protein>
    <submittedName>
        <fullName evidence="4">Sporulation and spore germination protein</fullName>
    </submittedName>
</protein>
<reference evidence="4 5" key="1">
    <citation type="submission" date="2019-03" db="EMBL/GenBank/DDBJ databases">
        <title>Genomic Encyclopedia of Type Strains, Phase III (KMG-III): the genomes of soil and plant-associated and newly described type strains.</title>
        <authorList>
            <person name="Whitman W."/>
        </authorList>
    </citation>
    <scope>NUCLEOTIDE SEQUENCE [LARGE SCALE GENOMIC DNA]</scope>
    <source>
        <strain evidence="4 5">VKM Ac-2575</strain>
    </source>
</reference>
<evidence type="ECO:0000313" key="4">
    <source>
        <dbReference type="EMBL" id="TDU83271.1"/>
    </source>
</evidence>
<dbReference type="OrthoDB" id="3774064at2"/>
<feature type="compositionally biased region" description="Polar residues" evidence="1">
    <location>
        <begin position="37"/>
        <end position="50"/>
    </location>
</feature>
<evidence type="ECO:0000259" key="3">
    <source>
        <dbReference type="SMART" id="SM00909"/>
    </source>
</evidence>
<proteinExistence type="predicted"/>
<evidence type="ECO:0000313" key="5">
    <source>
        <dbReference type="Proteomes" id="UP000295151"/>
    </source>
</evidence>
<dbReference type="Proteomes" id="UP000295151">
    <property type="component" value="Unassembled WGS sequence"/>
</dbReference>
<dbReference type="InterPro" id="IPR019606">
    <property type="entry name" value="GerMN"/>
</dbReference>
<dbReference type="AlphaFoldDB" id="A0A4R7SVR6"/>
<keyword evidence="5" id="KW-1185">Reference proteome</keyword>
<dbReference type="RefSeq" id="WP_133982395.1">
    <property type="nucleotide sequence ID" value="NZ_SOCE01000002.1"/>
</dbReference>
<comment type="caution">
    <text evidence="4">The sequence shown here is derived from an EMBL/GenBank/DDBJ whole genome shotgun (WGS) entry which is preliminary data.</text>
</comment>
<dbReference type="Pfam" id="PF10646">
    <property type="entry name" value="Germane"/>
    <property type="match status" value="1"/>
</dbReference>
<evidence type="ECO:0000256" key="2">
    <source>
        <dbReference type="SAM" id="SignalP"/>
    </source>
</evidence>